<dbReference type="OrthoDB" id="8062037at2759"/>
<dbReference type="Pfam" id="PF14369">
    <property type="entry name" value="Zn_ribbon_19"/>
    <property type="match status" value="1"/>
</dbReference>
<feature type="domain" description="E3 ubiquitin-protein ligase RNF126-like zinc-ribbon" evidence="9">
    <location>
        <begin position="23"/>
        <end position="52"/>
    </location>
</feature>
<keyword evidence="3" id="KW-0808">Transferase</keyword>
<name>A0A4Y2F136_ARAVE</name>
<keyword evidence="4" id="KW-0479">Metal-binding</keyword>
<evidence type="ECO:0000256" key="4">
    <source>
        <dbReference type="ARBA" id="ARBA00022723"/>
    </source>
</evidence>
<evidence type="ECO:0000259" key="9">
    <source>
        <dbReference type="Pfam" id="PF14369"/>
    </source>
</evidence>
<dbReference type="EMBL" id="BGPR01000754">
    <property type="protein sequence ID" value="GBM34229.1"/>
    <property type="molecule type" value="Genomic_DNA"/>
</dbReference>
<accession>A0A4Y2F136</accession>
<dbReference type="GO" id="GO:0008270">
    <property type="term" value="F:zinc ion binding"/>
    <property type="evidence" value="ECO:0007669"/>
    <property type="project" value="UniProtKB-KW"/>
</dbReference>
<comment type="catalytic activity">
    <reaction evidence="1">
        <text>S-ubiquitinyl-[E2 ubiquitin-conjugating enzyme]-L-cysteine + [acceptor protein]-L-lysine = [E2 ubiquitin-conjugating enzyme]-L-cysteine + N(6)-ubiquitinyl-[acceptor protein]-L-lysine.</text>
        <dbReference type="EC" id="2.3.2.27"/>
    </reaction>
</comment>
<dbReference type="InterPro" id="IPR039525">
    <property type="entry name" value="RNF126-like_zinc-ribbon"/>
</dbReference>
<feature type="region of interest" description="Disordered" evidence="8">
    <location>
        <begin position="53"/>
        <end position="77"/>
    </location>
</feature>
<dbReference type="GO" id="GO:0061630">
    <property type="term" value="F:ubiquitin protein ligase activity"/>
    <property type="evidence" value="ECO:0007669"/>
    <property type="project" value="UniProtKB-EC"/>
</dbReference>
<evidence type="ECO:0000256" key="6">
    <source>
        <dbReference type="ARBA" id="ARBA00022786"/>
    </source>
</evidence>
<dbReference type="AlphaFoldDB" id="A0A4Y2F136"/>
<protein>
    <recommendedName>
        <fullName evidence="2">RING-type E3 ubiquitin transferase</fullName>
        <ecNumber evidence="2">2.3.2.27</ecNumber>
    </recommendedName>
</protein>
<keyword evidence="7" id="KW-0862">Zinc</keyword>
<dbReference type="EC" id="2.3.2.27" evidence="2"/>
<gene>
    <name evidence="10" type="ORF">AVEN_60571_1</name>
</gene>
<organism evidence="10 11">
    <name type="scientific">Araneus ventricosus</name>
    <name type="common">Orbweaver spider</name>
    <name type="synonym">Epeira ventricosa</name>
    <dbReference type="NCBI Taxonomy" id="182803"/>
    <lineage>
        <taxon>Eukaryota</taxon>
        <taxon>Metazoa</taxon>
        <taxon>Ecdysozoa</taxon>
        <taxon>Arthropoda</taxon>
        <taxon>Chelicerata</taxon>
        <taxon>Arachnida</taxon>
        <taxon>Araneae</taxon>
        <taxon>Araneomorphae</taxon>
        <taxon>Entelegynae</taxon>
        <taxon>Araneoidea</taxon>
        <taxon>Araneidae</taxon>
        <taxon>Araneus</taxon>
    </lineage>
</organism>
<comment type="caution">
    <text evidence="10">The sequence shown here is derived from an EMBL/GenBank/DDBJ whole genome shotgun (WGS) entry which is preliminary data.</text>
</comment>
<reference evidence="10 11" key="1">
    <citation type="journal article" date="2019" name="Sci. Rep.">
        <title>Orb-weaving spider Araneus ventricosus genome elucidates the spidroin gene catalogue.</title>
        <authorList>
            <person name="Kono N."/>
            <person name="Nakamura H."/>
            <person name="Ohtoshi R."/>
            <person name="Moran D.A.P."/>
            <person name="Shinohara A."/>
            <person name="Yoshida Y."/>
            <person name="Fujiwara M."/>
            <person name="Mori M."/>
            <person name="Tomita M."/>
            <person name="Arakawa K."/>
        </authorList>
    </citation>
    <scope>NUCLEOTIDE SEQUENCE [LARGE SCALE GENOMIC DNA]</scope>
</reference>
<feature type="region of interest" description="Disordered" evidence="8">
    <location>
        <begin position="218"/>
        <end position="239"/>
    </location>
</feature>
<evidence type="ECO:0000256" key="8">
    <source>
        <dbReference type="SAM" id="MobiDB-lite"/>
    </source>
</evidence>
<evidence type="ECO:0000256" key="7">
    <source>
        <dbReference type="ARBA" id="ARBA00022833"/>
    </source>
</evidence>
<keyword evidence="6" id="KW-0833">Ubl conjugation pathway</keyword>
<feature type="region of interest" description="Disordered" evidence="8">
    <location>
        <begin position="100"/>
        <end position="133"/>
    </location>
</feature>
<dbReference type="Proteomes" id="UP000499080">
    <property type="component" value="Unassembled WGS sequence"/>
</dbReference>
<proteinExistence type="predicted"/>
<evidence type="ECO:0000256" key="2">
    <source>
        <dbReference type="ARBA" id="ARBA00012483"/>
    </source>
</evidence>
<sequence length="257" mass="28811">MDSRDVVQQGNMAEAAVESPAARFFCHKCSLEISPVLPDYTCPRCQGGFIEEVAQPSTEPSEESDDDIYGHGADSNEDADALNQVADLWNMLTYIRRPDDPPVNFMQSTSGNSSQDAREGRYMSRPGPSRRNRYIRVPNRRPNQDLETARTRTEGFLQQLVNTLSENTDDLPRHSRDDVVSTIMPVIKQRDTNDNCAKTLAFIENKLAEDANTSFIEQKSVKGRSPPKQGVQCGNGDLLPTKATQIKKTKENHFFNN</sequence>
<keyword evidence="11" id="KW-1185">Reference proteome</keyword>
<evidence type="ECO:0000256" key="1">
    <source>
        <dbReference type="ARBA" id="ARBA00000900"/>
    </source>
</evidence>
<evidence type="ECO:0000313" key="11">
    <source>
        <dbReference type="Proteomes" id="UP000499080"/>
    </source>
</evidence>
<evidence type="ECO:0000256" key="5">
    <source>
        <dbReference type="ARBA" id="ARBA00022771"/>
    </source>
</evidence>
<evidence type="ECO:0000313" key="10">
    <source>
        <dbReference type="EMBL" id="GBM34229.1"/>
    </source>
</evidence>
<evidence type="ECO:0000256" key="3">
    <source>
        <dbReference type="ARBA" id="ARBA00022679"/>
    </source>
</evidence>
<feature type="compositionally biased region" description="Polar residues" evidence="8">
    <location>
        <begin position="105"/>
        <end position="115"/>
    </location>
</feature>
<keyword evidence="5" id="KW-0863">Zinc-finger</keyword>